<dbReference type="PANTHER" id="PTHR34379">
    <property type="entry name" value="OS07G0553800 PROTEIN"/>
    <property type="match status" value="1"/>
</dbReference>
<evidence type="ECO:0000313" key="2">
    <source>
        <dbReference type="Proteomes" id="UP000634136"/>
    </source>
</evidence>
<dbReference type="EMBL" id="JAAIUW010000006">
    <property type="protein sequence ID" value="KAF7827869.1"/>
    <property type="molecule type" value="Genomic_DNA"/>
</dbReference>
<organism evidence="1 2">
    <name type="scientific">Senna tora</name>
    <dbReference type="NCBI Taxonomy" id="362788"/>
    <lineage>
        <taxon>Eukaryota</taxon>
        <taxon>Viridiplantae</taxon>
        <taxon>Streptophyta</taxon>
        <taxon>Embryophyta</taxon>
        <taxon>Tracheophyta</taxon>
        <taxon>Spermatophyta</taxon>
        <taxon>Magnoliopsida</taxon>
        <taxon>eudicotyledons</taxon>
        <taxon>Gunneridae</taxon>
        <taxon>Pentapetalae</taxon>
        <taxon>rosids</taxon>
        <taxon>fabids</taxon>
        <taxon>Fabales</taxon>
        <taxon>Fabaceae</taxon>
        <taxon>Caesalpinioideae</taxon>
        <taxon>Cassia clade</taxon>
        <taxon>Senna</taxon>
    </lineage>
</organism>
<dbReference type="PANTHER" id="PTHR34379:SF3">
    <property type="entry name" value="PROTEIN, PUTATIVE-RELATED"/>
    <property type="match status" value="1"/>
</dbReference>
<keyword evidence="2" id="KW-1185">Reference proteome</keyword>
<reference evidence="1" key="1">
    <citation type="submission" date="2020-09" db="EMBL/GenBank/DDBJ databases">
        <title>Genome-Enabled Discovery of Anthraquinone Biosynthesis in Senna tora.</title>
        <authorList>
            <person name="Kang S.-H."/>
            <person name="Pandey R.P."/>
            <person name="Lee C.-M."/>
            <person name="Sim J.-S."/>
            <person name="Jeong J.-T."/>
            <person name="Choi B.-S."/>
            <person name="Jung M."/>
            <person name="Ginzburg D."/>
            <person name="Zhao K."/>
            <person name="Won S.Y."/>
            <person name="Oh T.-J."/>
            <person name="Yu Y."/>
            <person name="Kim N.-H."/>
            <person name="Lee O.R."/>
            <person name="Lee T.-H."/>
            <person name="Bashyal P."/>
            <person name="Kim T.-S."/>
            <person name="Lee W.-H."/>
            <person name="Kawkins C."/>
            <person name="Kim C.-K."/>
            <person name="Kim J.S."/>
            <person name="Ahn B.O."/>
            <person name="Rhee S.Y."/>
            <person name="Sohng J.K."/>
        </authorList>
    </citation>
    <scope>NUCLEOTIDE SEQUENCE</scope>
    <source>
        <tissue evidence="1">Leaf</tissue>
    </source>
</reference>
<dbReference type="AlphaFoldDB" id="A0A834WRU0"/>
<evidence type="ECO:0000313" key="1">
    <source>
        <dbReference type="EMBL" id="KAF7827869.1"/>
    </source>
</evidence>
<dbReference type="OrthoDB" id="1886721at2759"/>
<proteinExistence type="predicted"/>
<gene>
    <name evidence="1" type="ORF">G2W53_019033</name>
</gene>
<keyword evidence="1" id="KW-0812">Transmembrane</keyword>
<dbReference type="Proteomes" id="UP000634136">
    <property type="component" value="Unassembled WGS sequence"/>
</dbReference>
<comment type="caution">
    <text evidence="1">The sequence shown here is derived from an EMBL/GenBank/DDBJ whole genome shotgun (WGS) entry which is preliminary data.</text>
</comment>
<dbReference type="InterPro" id="IPR040411">
    <property type="entry name" value="At5g23160-like"/>
</dbReference>
<sequence>MMGMCMLVVTLVIMIVWGRLCAILCTSAWLYFVPRFNKTTAHEGNDVVINNTQNSKEEDYLDSEVYKKRVVLEGLLERNHR</sequence>
<protein>
    <submittedName>
        <fullName evidence="1">Transmembrane protein</fullName>
    </submittedName>
</protein>
<accession>A0A834WRU0</accession>
<keyword evidence="1" id="KW-0472">Membrane</keyword>
<name>A0A834WRU0_9FABA</name>